<feature type="modified residue" description="4-aspartylphosphate" evidence="1">
    <location>
        <position position="61"/>
    </location>
</feature>
<dbReference type="Proteomes" id="UP001597116">
    <property type="component" value="Unassembled WGS sequence"/>
</dbReference>
<dbReference type="Gene3D" id="3.40.50.2300">
    <property type="match status" value="1"/>
</dbReference>
<accession>A0ABW3QB66</accession>
<reference evidence="4" key="1">
    <citation type="journal article" date="2019" name="Int. J. Syst. Evol. Microbiol.">
        <title>The Global Catalogue of Microorganisms (GCM) 10K type strain sequencing project: providing services to taxonomists for standard genome sequencing and annotation.</title>
        <authorList>
            <consortium name="The Broad Institute Genomics Platform"/>
            <consortium name="The Broad Institute Genome Sequencing Center for Infectious Disease"/>
            <person name="Wu L."/>
            <person name="Ma J."/>
        </authorList>
    </citation>
    <scope>NUCLEOTIDE SEQUENCE [LARGE SCALE GENOMIC DNA]</scope>
    <source>
        <strain evidence="4">CCUG 55608</strain>
    </source>
</reference>
<dbReference type="InterPro" id="IPR011006">
    <property type="entry name" value="CheY-like_superfamily"/>
</dbReference>
<gene>
    <name evidence="3" type="ORF">ACFQ4C_17075</name>
</gene>
<keyword evidence="4" id="KW-1185">Reference proteome</keyword>
<organism evidence="3 4">
    <name type="scientific">Larkinella insperata</name>
    <dbReference type="NCBI Taxonomy" id="332158"/>
    <lineage>
        <taxon>Bacteria</taxon>
        <taxon>Pseudomonadati</taxon>
        <taxon>Bacteroidota</taxon>
        <taxon>Cytophagia</taxon>
        <taxon>Cytophagales</taxon>
        <taxon>Spirosomataceae</taxon>
        <taxon>Larkinella</taxon>
    </lineage>
</organism>
<dbReference type="EMBL" id="JBHTLP010000009">
    <property type="protein sequence ID" value="MFD1142841.1"/>
    <property type="molecule type" value="Genomic_DNA"/>
</dbReference>
<dbReference type="InterPro" id="IPR001789">
    <property type="entry name" value="Sig_transdc_resp-reg_receiver"/>
</dbReference>
<evidence type="ECO:0000313" key="4">
    <source>
        <dbReference type="Proteomes" id="UP001597116"/>
    </source>
</evidence>
<proteinExistence type="predicted"/>
<evidence type="ECO:0000259" key="2">
    <source>
        <dbReference type="PROSITE" id="PS50110"/>
    </source>
</evidence>
<dbReference type="PROSITE" id="PS50110">
    <property type="entry name" value="RESPONSE_REGULATORY"/>
    <property type="match status" value="1"/>
</dbReference>
<protein>
    <submittedName>
        <fullName evidence="3">Response regulator</fullName>
    </submittedName>
</protein>
<keyword evidence="1" id="KW-0597">Phosphoprotein</keyword>
<dbReference type="PANTHER" id="PTHR44520">
    <property type="entry name" value="RESPONSE REGULATOR RCP1-RELATED"/>
    <property type="match status" value="1"/>
</dbReference>
<evidence type="ECO:0000313" key="3">
    <source>
        <dbReference type="EMBL" id="MFD1142841.1"/>
    </source>
</evidence>
<feature type="domain" description="Response regulatory" evidence="2">
    <location>
        <begin position="8"/>
        <end position="128"/>
    </location>
</feature>
<name>A0ABW3QB66_9BACT</name>
<dbReference type="RefSeq" id="WP_379884372.1">
    <property type="nucleotide sequence ID" value="NZ_JBHTLP010000009.1"/>
</dbReference>
<evidence type="ECO:0000256" key="1">
    <source>
        <dbReference type="PROSITE-ProRule" id="PRU00169"/>
    </source>
</evidence>
<dbReference type="PANTHER" id="PTHR44520:SF2">
    <property type="entry name" value="RESPONSE REGULATOR RCP1"/>
    <property type="match status" value="1"/>
</dbReference>
<sequence>MRPIDRQTIFIVDDDEDDQFLIQHAFLRFLPGCRLELLGNGVELLGKLELVPYLPALILLDVNMPYLGGFETLEQLREHPLYKFLPVVMLTTSNQAVDRQRAFLLGAKDFITKPFELRGYQHVLLGLFRDYGLTSH</sequence>
<dbReference type="Pfam" id="PF00072">
    <property type="entry name" value="Response_reg"/>
    <property type="match status" value="1"/>
</dbReference>
<dbReference type="SUPFAM" id="SSF52172">
    <property type="entry name" value="CheY-like"/>
    <property type="match status" value="1"/>
</dbReference>
<dbReference type="InterPro" id="IPR052893">
    <property type="entry name" value="TCS_response_regulator"/>
</dbReference>
<dbReference type="SMART" id="SM00448">
    <property type="entry name" value="REC"/>
    <property type="match status" value="1"/>
</dbReference>
<comment type="caution">
    <text evidence="3">The sequence shown here is derived from an EMBL/GenBank/DDBJ whole genome shotgun (WGS) entry which is preliminary data.</text>
</comment>